<dbReference type="InterPro" id="IPR000873">
    <property type="entry name" value="AMP-dep_synth/lig_dom"/>
</dbReference>
<proteinExistence type="predicted"/>
<dbReference type="GO" id="GO:0006629">
    <property type="term" value="P:lipid metabolic process"/>
    <property type="evidence" value="ECO:0007669"/>
    <property type="project" value="InterPro"/>
</dbReference>
<organism evidence="2 3">
    <name type="scientific">Tortispora caseinolytica NRRL Y-17796</name>
    <dbReference type="NCBI Taxonomy" id="767744"/>
    <lineage>
        <taxon>Eukaryota</taxon>
        <taxon>Fungi</taxon>
        <taxon>Dikarya</taxon>
        <taxon>Ascomycota</taxon>
        <taxon>Saccharomycotina</taxon>
        <taxon>Trigonopsidomycetes</taxon>
        <taxon>Trigonopsidales</taxon>
        <taxon>Trigonopsidaceae</taxon>
        <taxon>Tortispora</taxon>
    </lineage>
</organism>
<dbReference type="SUPFAM" id="SSF56801">
    <property type="entry name" value="Acetyl-CoA synthetase-like"/>
    <property type="match status" value="1"/>
</dbReference>
<evidence type="ECO:0000313" key="2">
    <source>
        <dbReference type="EMBL" id="ODV90186.1"/>
    </source>
</evidence>
<dbReference type="PANTHER" id="PTHR42921">
    <property type="entry name" value="ACETOACETYL-COA SYNTHETASE"/>
    <property type="match status" value="1"/>
</dbReference>
<reference evidence="3" key="1">
    <citation type="submission" date="2016-02" db="EMBL/GenBank/DDBJ databases">
        <title>Comparative genomics of biotechnologically important yeasts.</title>
        <authorList>
            <consortium name="DOE Joint Genome Institute"/>
            <person name="Riley R."/>
            <person name="Haridas S."/>
            <person name="Wolfe K.H."/>
            <person name="Lopes M.R."/>
            <person name="Hittinger C.T."/>
            <person name="Goker M."/>
            <person name="Salamov A."/>
            <person name="Wisecaver J."/>
            <person name="Long T.M."/>
            <person name="Aerts A.L."/>
            <person name="Barry K."/>
            <person name="Choi C."/>
            <person name="Clum A."/>
            <person name="Coughlan A.Y."/>
            <person name="Deshpande S."/>
            <person name="Douglass A.P."/>
            <person name="Hanson S.J."/>
            <person name="Klenk H.-P."/>
            <person name="Labutti K."/>
            <person name="Lapidus A."/>
            <person name="Lindquist E."/>
            <person name="Lipzen A."/>
            <person name="Meier-Kolthoff J.P."/>
            <person name="Ohm R.A."/>
            <person name="Otillar R.P."/>
            <person name="Pangilinan J."/>
            <person name="Peng Y."/>
            <person name="Rokas A."/>
            <person name="Rosa C.A."/>
            <person name="Scheuner C."/>
            <person name="Sibirny A.A."/>
            <person name="Slot J.C."/>
            <person name="Stielow J.B."/>
            <person name="Sun H."/>
            <person name="Kurtzman C.P."/>
            <person name="Blackwell M."/>
            <person name="Jeffries T.W."/>
            <person name="Grigoriev I.V."/>
        </authorList>
    </citation>
    <scope>NUCLEOTIDE SEQUENCE [LARGE SCALE GENOMIC DNA]</scope>
    <source>
        <strain evidence="3">NRRL Y-17796</strain>
    </source>
</reference>
<name>A0A1E4TEK6_9ASCO</name>
<dbReference type="GO" id="GO:0030729">
    <property type="term" value="F:acetoacetate-CoA ligase activity"/>
    <property type="evidence" value="ECO:0007669"/>
    <property type="project" value="InterPro"/>
</dbReference>
<dbReference type="InterPro" id="IPR005914">
    <property type="entry name" value="Acac_CoA_synth"/>
</dbReference>
<dbReference type="NCBIfam" id="TIGR01217">
    <property type="entry name" value="ac_ac_CoA_syn"/>
    <property type="match status" value="1"/>
</dbReference>
<dbReference type="InterPro" id="IPR045851">
    <property type="entry name" value="AMP-bd_C_sf"/>
</dbReference>
<gene>
    <name evidence="2" type="ORF">CANCADRAFT_31223</name>
</gene>
<dbReference type="InterPro" id="IPR042099">
    <property type="entry name" value="ANL_N_sf"/>
</dbReference>
<accession>A0A1E4TEK6</accession>
<feature type="domain" description="AMP-dependent synthetase/ligase" evidence="1">
    <location>
        <begin position="108"/>
        <end position="496"/>
    </location>
</feature>
<evidence type="ECO:0000259" key="1">
    <source>
        <dbReference type="Pfam" id="PF00501"/>
    </source>
</evidence>
<keyword evidence="3" id="KW-1185">Reference proteome</keyword>
<sequence>MSLNLIENPRKLWSPDPSKNDTNIHRLIKAINARYNLKLNGFKELKEWSDNNIAKFWEENFLFLDFLYEGKVQSPVVDESARMDSIPKWFAGVKLNFGENVLFSANPAAKPADKIAGIEVREGGIETCRVTYGELRKLVGRYANCMKALGVKKGDRVGVVAANSIKTLALVTAVSTIGAIFSTASPDTGATGILDRMVQIEPTAVFFDDAAIYNGKSWELVEKMRQVGTVLAKTPNLKAMISIPRFDDAPRNISSIPKCISFDDFLLGSFDTTLVFERVDFSTPCGIVFSSGTSGAPKCIVHSHGGFLLVGSSSYRFDADWRLGSTCMQYTTTGWIMYLAVVQSVVQGATTVMYDGSPFQRSIHVLLELLQRYKISYFGTSPRYLSELMQNRIRPREYYDLSELTCVTITGMVCPPPVFEWFYDEGFPQNVRLNNITGGTDLAATIGSSNPLLPVYSGEVQTFTLGLVGGVRKGTSDTEPCPSVACAPGEPGELVVTKVFPSMPCMFWGKDGAKKYYDSYFSKFDNVWCQQDLAVIHPKTGGFVMIGRSDGVLNPSGVRFGSAEIYTVVEKIPDILDSVCVGQRRVHDKDESVFLFVKMRPGYKFTKDLIERIRGAIRSELSVRHVPKYIFETPDIPTTVNMKKVEVPIKKILCGERVKPSGTLANPESLEFYYQFVDVEKLLQNQSKL</sequence>
<dbReference type="Gene3D" id="3.30.300.30">
    <property type="match status" value="1"/>
</dbReference>
<dbReference type="PROSITE" id="PS00455">
    <property type="entry name" value="AMP_BINDING"/>
    <property type="match status" value="1"/>
</dbReference>
<dbReference type="Pfam" id="PF00501">
    <property type="entry name" value="AMP-binding"/>
    <property type="match status" value="1"/>
</dbReference>
<dbReference type="AlphaFoldDB" id="A0A1E4TEK6"/>
<dbReference type="OrthoDB" id="10253869at2759"/>
<evidence type="ECO:0000313" key="3">
    <source>
        <dbReference type="Proteomes" id="UP000095023"/>
    </source>
</evidence>
<dbReference type="Proteomes" id="UP000095023">
    <property type="component" value="Unassembled WGS sequence"/>
</dbReference>
<protein>
    <recommendedName>
        <fullName evidence="1">AMP-dependent synthetase/ligase domain-containing protein</fullName>
    </recommendedName>
</protein>
<dbReference type="InterPro" id="IPR020845">
    <property type="entry name" value="AMP-binding_CS"/>
</dbReference>
<dbReference type="Gene3D" id="3.40.50.12780">
    <property type="entry name" value="N-terminal domain of ligase-like"/>
    <property type="match status" value="1"/>
</dbReference>
<dbReference type="PANTHER" id="PTHR42921:SF4">
    <property type="entry name" value="ACETOACETYL-COA SYNTHASE (AFU_ORTHOLOGUE AFUA_8G04770)"/>
    <property type="match status" value="1"/>
</dbReference>
<dbReference type="EMBL" id="KV453842">
    <property type="protein sequence ID" value="ODV90186.1"/>
    <property type="molecule type" value="Genomic_DNA"/>
</dbReference>